<comment type="caution">
    <text evidence="1">The sequence shown here is derived from an EMBL/GenBank/DDBJ whole genome shotgun (WGS) entry which is preliminary data.</text>
</comment>
<reference evidence="2" key="1">
    <citation type="submission" date="2013-09" db="EMBL/GenBank/DDBJ databases">
        <title>Corchorus olitorius genome sequencing.</title>
        <authorList>
            <person name="Alam M."/>
            <person name="Haque M.S."/>
            <person name="Islam M.S."/>
            <person name="Emdad E.M."/>
            <person name="Islam M.M."/>
            <person name="Ahmed B."/>
            <person name="Halim A."/>
            <person name="Hossen Q.M.M."/>
            <person name="Hossain M.Z."/>
            <person name="Ahmed R."/>
            <person name="Khan M.M."/>
            <person name="Islam R."/>
            <person name="Rashid M.M."/>
            <person name="Khan S.A."/>
            <person name="Rahman M.S."/>
            <person name="Alam M."/>
            <person name="Yahiya A.S."/>
            <person name="Khan M.S."/>
            <person name="Azam M.S."/>
            <person name="Haque T."/>
            <person name="Lashkar M.Z.H."/>
            <person name="Akhand A.I."/>
            <person name="Morshed G."/>
            <person name="Roy S."/>
            <person name="Uddin K.S."/>
            <person name="Rabeya T."/>
            <person name="Hossain A.S."/>
            <person name="Chowdhury A."/>
            <person name="Snigdha A.R."/>
            <person name="Mortoza M.S."/>
            <person name="Matin S.A."/>
            <person name="Hoque S.M.E."/>
            <person name="Islam M.K."/>
            <person name="Roy D.K."/>
            <person name="Haider R."/>
            <person name="Moosa M.M."/>
            <person name="Elias S.M."/>
            <person name="Hasan A.M."/>
            <person name="Jahan S."/>
            <person name="Shafiuddin M."/>
            <person name="Mahmood N."/>
            <person name="Shommy N.S."/>
        </authorList>
    </citation>
    <scope>NUCLEOTIDE SEQUENCE [LARGE SCALE GENOMIC DNA]</scope>
    <source>
        <strain evidence="2">cv. O-4</strain>
    </source>
</reference>
<evidence type="ECO:0000313" key="1">
    <source>
        <dbReference type="EMBL" id="OMP12903.1"/>
    </source>
</evidence>
<name>A0A1R3L0N4_9ROSI</name>
<dbReference type="EMBL" id="AWUE01005656">
    <property type="protein sequence ID" value="OMP12903.1"/>
    <property type="molecule type" value="Genomic_DNA"/>
</dbReference>
<sequence>MKKLASNPYPVRTPGYARSLASLPYDLFGAGFVSRDDTRLLNQGNLRSYRLLWKLDQEKSNLQSHHNLRNWDKDFQPNLY</sequence>
<protein>
    <submittedName>
        <fullName evidence="1">Transposase</fullName>
    </submittedName>
</protein>
<dbReference type="AlphaFoldDB" id="A0A1R3L0N4"/>
<accession>A0A1R3L0N4</accession>
<organism evidence="1 2">
    <name type="scientific">Corchorus olitorius</name>
    <dbReference type="NCBI Taxonomy" id="93759"/>
    <lineage>
        <taxon>Eukaryota</taxon>
        <taxon>Viridiplantae</taxon>
        <taxon>Streptophyta</taxon>
        <taxon>Embryophyta</taxon>
        <taxon>Tracheophyta</taxon>
        <taxon>Spermatophyta</taxon>
        <taxon>Magnoliopsida</taxon>
        <taxon>eudicotyledons</taxon>
        <taxon>Gunneridae</taxon>
        <taxon>Pentapetalae</taxon>
        <taxon>rosids</taxon>
        <taxon>malvids</taxon>
        <taxon>Malvales</taxon>
        <taxon>Malvaceae</taxon>
        <taxon>Grewioideae</taxon>
        <taxon>Apeibeae</taxon>
        <taxon>Corchorus</taxon>
    </lineage>
</organism>
<dbReference type="Proteomes" id="UP000187203">
    <property type="component" value="Unassembled WGS sequence"/>
</dbReference>
<keyword evidence="2" id="KW-1185">Reference proteome</keyword>
<evidence type="ECO:0000313" key="2">
    <source>
        <dbReference type="Proteomes" id="UP000187203"/>
    </source>
</evidence>
<proteinExistence type="predicted"/>
<gene>
    <name evidence="1" type="ORF">COLO4_02603</name>
</gene>